<dbReference type="Pfam" id="PF00069">
    <property type="entry name" value="Pkinase"/>
    <property type="match status" value="2"/>
</dbReference>
<dbReference type="PROSITE" id="PS50011">
    <property type="entry name" value="PROTEIN_KINASE_DOM"/>
    <property type="match status" value="1"/>
</dbReference>
<evidence type="ECO:0000256" key="2">
    <source>
        <dbReference type="ARBA" id="ARBA00022679"/>
    </source>
</evidence>
<dbReference type="VEuPathDB" id="AmoebaDB:EIN_410720"/>
<feature type="binding site" evidence="6">
    <location>
        <position position="156"/>
    </location>
    <ligand>
        <name>ATP</name>
        <dbReference type="ChEBI" id="CHEBI:30616"/>
    </ligand>
</feature>
<reference evidence="10 11" key="1">
    <citation type="submission" date="2012-10" db="EMBL/GenBank/DDBJ databases">
        <authorList>
            <person name="Zafar N."/>
            <person name="Inman J."/>
            <person name="Hall N."/>
            <person name="Lorenzi H."/>
            <person name="Caler E."/>
        </authorList>
    </citation>
    <scope>NUCLEOTIDE SEQUENCE [LARGE SCALE GENOMIC DNA]</scope>
    <source>
        <strain evidence="10 11">IP1</strain>
    </source>
</reference>
<dbReference type="Gene3D" id="1.10.510.10">
    <property type="entry name" value="Transferase(Phosphotransferase) domain 1"/>
    <property type="match status" value="2"/>
</dbReference>
<evidence type="ECO:0000313" key="10">
    <source>
        <dbReference type="EMBL" id="ELP87729.1"/>
    </source>
</evidence>
<evidence type="ECO:0000259" key="8">
    <source>
        <dbReference type="PROSITE" id="PS50006"/>
    </source>
</evidence>
<evidence type="ECO:0000256" key="6">
    <source>
        <dbReference type="PROSITE-ProRule" id="PRU10141"/>
    </source>
</evidence>
<proteinExistence type="predicted"/>
<feature type="domain" description="FHA" evidence="8">
    <location>
        <begin position="41"/>
        <end position="79"/>
    </location>
</feature>
<evidence type="ECO:0000256" key="1">
    <source>
        <dbReference type="ARBA" id="ARBA00022527"/>
    </source>
</evidence>
<feature type="coiled-coil region" evidence="7">
    <location>
        <begin position="299"/>
        <end position="329"/>
    </location>
</feature>
<dbReference type="Proteomes" id="UP000014680">
    <property type="component" value="Unassembled WGS sequence"/>
</dbReference>
<organism evidence="10 11">
    <name type="scientific">Entamoeba invadens IP1</name>
    <dbReference type="NCBI Taxonomy" id="370355"/>
    <lineage>
        <taxon>Eukaryota</taxon>
        <taxon>Amoebozoa</taxon>
        <taxon>Evosea</taxon>
        <taxon>Archamoebae</taxon>
        <taxon>Mastigamoebida</taxon>
        <taxon>Entamoebidae</taxon>
        <taxon>Entamoeba</taxon>
    </lineage>
</organism>
<dbReference type="InterPro" id="IPR011009">
    <property type="entry name" value="Kinase-like_dom_sf"/>
</dbReference>
<keyword evidence="11" id="KW-1185">Reference proteome</keyword>
<dbReference type="PROSITE" id="PS50006">
    <property type="entry name" value="FHA_DOMAIN"/>
    <property type="match status" value="1"/>
</dbReference>
<dbReference type="GO" id="GO:0005524">
    <property type="term" value="F:ATP binding"/>
    <property type="evidence" value="ECO:0007669"/>
    <property type="project" value="UniProtKB-UniRule"/>
</dbReference>
<dbReference type="Pfam" id="PF00498">
    <property type="entry name" value="FHA"/>
    <property type="match status" value="1"/>
</dbReference>
<dbReference type="PANTHER" id="PTHR24345:SF0">
    <property type="entry name" value="CELL CYCLE SERINE_THREONINE-PROTEIN KINASE CDC5_MSD2"/>
    <property type="match status" value="1"/>
</dbReference>
<feature type="domain" description="Protein kinase" evidence="9">
    <location>
        <begin position="127"/>
        <end position="408"/>
    </location>
</feature>
<dbReference type="GO" id="GO:0004674">
    <property type="term" value="F:protein serine/threonine kinase activity"/>
    <property type="evidence" value="ECO:0007669"/>
    <property type="project" value="UniProtKB-KW"/>
</dbReference>
<gene>
    <name evidence="10" type="ORF">EIN_410720</name>
</gene>
<dbReference type="InterPro" id="IPR008984">
    <property type="entry name" value="SMAD_FHA_dom_sf"/>
</dbReference>
<dbReference type="InterPro" id="IPR000253">
    <property type="entry name" value="FHA_dom"/>
</dbReference>
<evidence type="ECO:0000259" key="9">
    <source>
        <dbReference type="PROSITE" id="PS50011"/>
    </source>
</evidence>
<dbReference type="PANTHER" id="PTHR24345">
    <property type="entry name" value="SERINE/THREONINE-PROTEIN KINASE PLK"/>
    <property type="match status" value="1"/>
</dbReference>
<keyword evidence="4" id="KW-0418">Kinase</keyword>
<keyword evidence="1" id="KW-0723">Serine/threonine-protein kinase</keyword>
<keyword evidence="2" id="KW-0808">Transferase</keyword>
<dbReference type="GeneID" id="14886717"/>
<dbReference type="InterPro" id="IPR000719">
    <property type="entry name" value="Prot_kinase_dom"/>
</dbReference>
<dbReference type="GO" id="GO:0005634">
    <property type="term" value="C:nucleus"/>
    <property type="evidence" value="ECO:0007669"/>
    <property type="project" value="TreeGrafter"/>
</dbReference>
<dbReference type="PROSITE" id="PS00107">
    <property type="entry name" value="PROTEIN_KINASE_ATP"/>
    <property type="match status" value="1"/>
</dbReference>
<evidence type="ECO:0000256" key="3">
    <source>
        <dbReference type="ARBA" id="ARBA00022741"/>
    </source>
</evidence>
<keyword evidence="3 6" id="KW-0547">Nucleotide-binding</keyword>
<dbReference type="InterPro" id="IPR017441">
    <property type="entry name" value="Protein_kinase_ATP_BS"/>
</dbReference>
<evidence type="ECO:0000256" key="5">
    <source>
        <dbReference type="ARBA" id="ARBA00022840"/>
    </source>
</evidence>
<dbReference type="AlphaFoldDB" id="A0A0A1U6Y2"/>
<dbReference type="SUPFAM" id="SSF56112">
    <property type="entry name" value="Protein kinase-like (PK-like)"/>
    <property type="match status" value="1"/>
</dbReference>
<sequence length="418" mass="47629">MSQTTQKQILAKFQSITKGVQSIVFTQQTATIGRGQFNITSNLVSSSHLVVNVKQTGKDVVCVVVDKSQNGTWVNNQRIANNEETVLAMYDLVTLLNPTTALAVSFLYLDMTEVENNEQCKQFLDKYQIMKYIGSGGFGRVFHGRNKKTKVECAIKIIKCKRKKLLNEGEITLGLDNPNIIKTYDVFAYDDYIIMIMEYARGGSLGDIIKAKPVLDIDIVKKIIVQVLNALLYLHQHKTVHRDIKPDNVLYTAEKTYMKLTDFGMAKYISKDQYATTLCGTPGYIAPEIVERMENTSYYKNEVMEINKLKDQKEKVKRAMELKQKLKYNAFKSDVWSCGVMAYRIAVGKGPFDKDGKPDMKALINGMIDKNVEYNALPEEFRDLIENMIVVDPLKRFSVEECLGHEFFGLKHQRAEEQ</sequence>
<evidence type="ECO:0000256" key="4">
    <source>
        <dbReference type="ARBA" id="ARBA00022777"/>
    </source>
</evidence>
<dbReference type="EMBL" id="KB206788">
    <property type="protein sequence ID" value="ELP87729.1"/>
    <property type="molecule type" value="Genomic_DNA"/>
</dbReference>
<dbReference type="RefSeq" id="XP_004254500.1">
    <property type="nucleotide sequence ID" value="XM_004254452.1"/>
</dbReference>
<keyword evidence="7" id="KW-0175">Coiled coil</keyword>
<dbReference type="KEGG" id="eiv:EIN_410720"/>
<dbReference type="OMA" id="VERMENT"/>
<keyword evidence="5 6" id="KW-0067">ATP-binding</keyword>
<evidence type="ECO:0000256" key="7">
    <source>
        <dbReference type="SAM" id="Coils"/>
    </source>
</evidence>
<dbReference type="SUPFAM" id="SSF49879">
    <property type="entry name" value="SMAD/FHA domain"/>
    <property type="match status" value="1"/>
</dbReference>
<protein>
    <submittedName>
        <fullName evidence="10">Uncharacterized protein</fullName>
    </submittedName>
</protein>
<evidence type="ECO:0000313" key="11">
    <source>
        <dbReference type="Proteomes" id="UP000014680"/>
    </source>
</evidence>
<accession>A0A0A1U6Y2</accession>
<dbReference type="Gene3D" id="2.60.200.20">
    <property type="match status" value="1"/>
</dbReference>
<dbReference type="SMART" id="SM00220">
    <property type="entry name" value="S_TKc"/>
    <property type="match status" value="1"/>
</dbReference>
<dbReference type="OrthoDB" id="40902at2759"/>
<name>A0A0A1U6Y2_ENTIV</name>